<evidence type="ECO:0000256" key="2">
    <source>
        <dbReference type="RuleBase" id="RU003616"/>
    </source>
</evidence>
<dbReference type="PANTHER" id="PTHR11527">
    <property type="entry name" value="HEAT-SHOCK PROTEIN 20 FAMILY MEMBER"/>
    <property type="match status" value="1"/>
</dbReference>
<comment type="similarity">
    <text evidence="1 2">Belongs to the small heat shock protein (HSP20) family.</text>
</comment>
<evidence type="ECO:0000313" key="4">
    <source>
        <dbReference type="EMBL" id="MEO3682470.1"/>
    </source>
</evidence>
<accession>A0ABV0FPC1</accession>
<dbReference type="SUPFAM" id="SSF49764">
    <property type="entry name" value="HSP20-like chaperones"/>
    <property type="match status" value="1"/>
</dbReference>
<gene>
    <name evidence="4" type="ORF">ABHN84_09220</name>
</gene>
<dbReference type="RefSeq" id="WP_220494427.1">
    <property type="nucleotide sequence ID" value="NZ_JBDPZN010000002.1"/>
</dbReference>
<name>A0ABV0FPC1_9GAMM</name>
<sequence>MNLIPRNSLFNMTDIFDNFYSPMFESTKDLDFFSPRVDINDKADHYEINADLPGVEKKDLHVTLDGDLLTIEATTAEDNEEKEDGRVIRKERRSGKYVRSFTLNCRPNEADIKASFKNGVLNLQVPKENVKAVESKKIPIL</sequence>
<evidence type="ECO:0000313" key="5">
    <source>
        <dbReference type="Proteomes" id="UP001477278"/>
    </source>
</evidence>
<dbReference type="EMBL" id="JBDPZN010000002">
    <property type="protein sequence ID" value="MEO3682470.1"/>
    <property type="molecule type" value="Genomic_DNA"/>
</dbReference>
<protein>
    <submittedName>
        <fullName evidence="4">Hsp20/alpha crystallin family protein</fullName>
    </submittedName>
</protein>
<dbReference type="PROSITE" id="PS01031">
    <property type="entry name" value="SHSP"/>
    <property type="match status" value="1"/>
</dbReference>
<dbReference type="InterPro" id="IPR008978">
    <property type="entry name" value="HSP20-like_chaperone"/>
</dbReference>
<evidence type="ECO:0000256" key="1">
    <source>
        <dbReference type="PROSITE-ProRule" id="PRU00285"/>
    </source>
</evidence>
<organism evidence="4 5">
    <name type="scientific">Shewanella vesiculosa</name>
    <dbReference type="NCBI Taxonomy" id="518738"/>
    <lineage>
        <taxon>Bacteria</taxon>
        <taxon>Pseudomonadati</taxon>
        <taxon>Pseudomonadota</taxon>
        <taxon>Gammaproteobacteria</taxon>
        <taxon>Alteromonadales</taxon>
        <taxon>Shewanellaceae</taxon>
        <taxon>Shewanella</taxon>
    </lineage>
</organism>
<dbReference type="InterPro" id="IPR031107">
    <property type="entry name" value="Small_HSP"/>
</dbReference>
<reference evidence="4 5" key="1">
    <citation type="submission" date="2024-05" db="EMBL/GenBank/DDBJ databases">
        <title>Genome sequencing of Marine Estuary Bacteria, Shewanella vesiculosa and S. baltica, and Pseudomonas syringae.</title>
        <authorList>
            <person name="Gurung A."/>
            <person name="Maclea K.S."/>
        </authorList>
    </citation>
    <scope>NUCLEOTIDE SEQUENCE [LARGE SCALE GENOMIC DNA]</scope>
    <source>
        <strain evidence="4 5">1A</strain>
    </source>
</reference>
<proteinExistence type="inferred from homology"/>
<dbReference type="Gene3D" id="2.60.40.790">
    <property type="match status" value="1"/>
</dbReference>
<evidence type="ECO:0000259" key="3">
    <source>
        <dbReference type="PROSITE" id="PS01031"/>
    </source>
</evidence>
<keyword evidence="5" id="KW-1185">Reference proteome</keyword>
<comment type="caution">
    <text evidence="4">The sequence shown here is derived from an EMBL/GenBank/DDBJ whole genome shotgun (WGS) entry which is preliminary data.</text>
</comment>
<feature type="domain" description="SHSP" evidence="3">
    <location>
        <begin position="28"/>
        <end position="141"/>
    </location>
</feature>
<dbReference type="Proteomes" id="UP001477278">
    <property type="component" value="Unassembled WGS sequence"/>
</dbReference>
<dbReference type="InterPro" id="IPR002068">
    <property type="entry name" value="A-crystallin/Hsp20_dom"/>
</dbReference>
<dbReference type="Pfam" id="PF00011">
    <property type="entry name" value="HSP20"/>
    <property type="match status" value="1"/>
</dbReference>
<dbReference type="CDD" id="cd06471">
    <property type="entry name" value="ACD_LpsHSP_like"/>
    <property type="match status" value="1"/>
</dbReference>